<name>B4GR99_DROPE</name>
<organism evidence="2">
    <name type="scientific">Drosophila persimilis</name>
    <name type="common">Fruit fly</name>
    <dbReference type="NCBI Taxonomy" id="7234"/>
    <lineage>
        <taxon>Eukaryota</taxon>
        <taxon>Metazoa</taxon>
        <taxon>Ecdysozoa</taxon>
        <taxon>Arthropoda</taxon>
        <taxon>Hexapoda</taxon>
        <taxon>Insecta</taxon>
        <taxon>Pterygota</taxon>
        <taxon>Neoptera</taxon>
        <taxon>Endopterygota</taxon>
        <taxon>Diptera</taxon>
        <taxon>Brachycera</taxon>
        <taxon>Muscomorpha</taxon>
        <taxon>Ephydroidea</taxon>
        <taxon>Drosophilidae</taxon>
        <taxon>Drosophila</taxon>
        <taxon>Sophophora</taxon>
    </lineage>
</organism>
<dbReference type="STRING" id="7234.B4GR99"/>
<evidence type="ECO:0000313" key="1">
    <source>
        <dbReference type="EMBL" id="EDW40284.1"/>
    </source>
</evidence>
<sequence>MSKEVMCLLTNNKQPLNAARFDDEFIYADLESQHYGPINYKAASLYAQVKKNKKTGALEELK</sequence>
<accession>B4GR99</accession>
<reference evidence="1 2" key="1">
    <citation type="journal article" date="2007" name="Nature">
        <title>Evolution of genes and genomes on the Drosophila phylogeny.</title>
        <authorList>
            <consortium name="Drosophila 12 Genomes Consortium"/>
            <person name="Clark A.G."/>
            <person name="Eisen M.B."/>
            <person name="Smith D.R."/>
            <person name="Bergman C.M."/>
            <person name="Oliver B."/>
            <person name="Markow T.A."/>
            <person name="Kaufman T.C."/>
            <person name="Kellis M."/>
            <person name="Gelbart W."/>
            <person name="Iyer V.N."/>
            <person name="Pollard D.A."/>
            <person name="Sackton T.B."/>
            <person name="Larracuente A.M."/>
            <person name="Singh N.D."/>
            <person name="Abad J.P."/>
            <person name="Abt D.N."/>
            <person name="Adryan B."/>
            <person name="Aguade M."/>
            <person name="Akashi H."/>
            <person name="Anderson W.W."/>
            <person name="Aquadro C.F."/>
            <person name="Ardell D.H."/>
            <person name="Arguello R."/>
            <person name="Artieri C.G."/>
            <person name="Barbash D.A."/>
            <person name="Barker D."/>
            <person name="Barsanti P."/>
            <person name="Batterham P."/>
            <person name="Batzoglou S."/>
            <person name="Begun D."/>
            <person name="Bhutkar A."/>
            <person name="Blanco E."/>
            <person name="Bosak S.A."/>
            <person name="Bradley R.K."/>
            <person name="Brand A.D."/>
            <person name="Brent M.R."/>
            <person name="Brooks A.N."/>
            <person name="Brown R.H."/>
            <person name="Butlin R.K."/>
            <person name="Caggese C."/>
            <person name="Calvi B.R."/>
            <person name="Bernardo de Carvalho A."/>
            <person name="Caspi A."/>
            <person name="Castrezana S."/>
            <person name="Celniker S.E."/>
            <person name="Chang J.L."/>
            <person name="Chapple C."/>
            <person name="Chatterji S."/>
            <person name="Chinwalla A."/>
            <person name="Civetta A."/>
            <person name="Clifton S.W."/>
            <person name="Comeron J.M."/>
            <person name="Costello J.C."/>
            <person name="Coyne J.A."/>
            <person name="Daub J."/>
            <person name="David R.G."/>
            <person name="Delcher A.L."/>
            <person name="Delehaunty K."/>
            <person name="Do C.B."/>
            <person name="Ebling H."/>
            <person name="Edwards K."/>
            <person name="Eickbush T."/>
            <person name="Evans J.D."/>
            <person name="Filipski A."/>
            <person name="Findeiss S."/>
            <person name="Freyhult E."/>
            <person name="Fulton L."/>
            <person name="Fulton R."/>
            <person name="Garcia A.C."/>
            <person name="Gardiner A."/>
            <person name="Garfield D.A."/>
            <person name="Garvin B.E."/>
            <person name="Gibson G."/>
            <person name="Gilbert D."/>
            <person name="Gnerre S."/>
            <person name="Godfrey J."/>
            <person name="Good R."/>
            <person name="Gotea V."/>
            <person name="Gravely B."/>
            <person name="Greenberg A.J."/>
            <person name="Griffiths-Jones S."/>
            <person name="Gross S."/>
            <person name="Guigo R."/>
            <person name="Gustafson E.A."/>
            <person name="Haerty W."/>
            <person name="Hahn M.W."/>
            <person name="Halligan D.L."/>
            <person name="Halpern A.L."/>
            <person name="Halter G.M."/>
            <person name="Han M.V."/>
            <person name="Heger A."/>
            <person name="Hillier L."/>
            <person name="Hinrichs A.S."/>
            <person name="Holmes I."/>
            <person name="Hoskins R.A."/>
            <person name="Hubisz M.J."/>
            <person name="Hultmark D."/>
            <person name="Huntley M.A."/>
            <person name="Jaffe D.B."/>
            <person name="Jagadeeshan S."/>
            <person name="Jeck W.R."/>
            <person name="Johnson J."/>
            <person name="Jones C.D."/>
            <person name="Jordan W.C."/>
            <person name="Karpen G.H."/>
            <person name="Kataoka E."/>
            <person name="Keightley P.D."/>
            <person name="Kheradpour P."/>
            <person name="Kirkness E.F."/>
            <person name="Koerich L.B."/>
            <person name="Kristiansen K."/>
            <person name="Kudrna D."/>
            <person name="Kulathinal R.J."/>
            <person name="Kumar S."/>
            <person name="Kwok R."/>
            <person name="Lander E."/>
            <person name="Langley C.H."/>
            <person name="Lapoint R."/>
            <person name="Lazzaro B.P."/>
            <person name="Lee S.J."/>
            <person name="Levesque L."/>
            <person name="Li R."/>
            <person name="Lin C.F."/>
            <person name="Lin M.F."/>
            <person name="Lindblad-Toh K."/>
            <person name="Llopart A."/>
            <person name="Long M."/>
            <person name="Low L."/>
            <person name="Lozovsky E."/>
            <person name="Lu J."/>
            <person name="Luo M."/>
            <person name="Machado C.A."/>
            <person name="Makalowski W."/>
            <person name="Marzo M."/>
            <person name="Matsuda M."/>
            <person name="Matzkin L."/>
            <person name="McAllister B."/>
            <person name="McBride C.S."/>
            <person name="McKernan B."/>
            <person name="McKernan K."/>
            <person name="Mendez-Lago M."/>
            <person name="Minx P."/>
            <person name="Mollenhauer M.U."/>
            <person name="Montooth K."/>
            <person name="Mount S.M."/>
            <person name="Mu X."/>
            <person name="Myers E."/>
            <person name="Negre B."/>
            <person name="Newfeld S."/>
            <person name="Nielsen R."/>
            <person name="Noor M.A."/>
            <person name="O'Grady P."/>
            <person name="Pachter L."/>
            <person name="Papaceit M."/>
            <person name="Parisi M.J."/>
            <person name="Parisi M."/>
            <person name="Parts L."/>
            <person name="Pedersen J.S."/>
            <person name="Pesole G."/>
            <person name="Phillippy A.M."/>
            <person name="Ponting C.P."/>
            <person name="Pop M."/>
            <person name="Porcelli D."/>
            <person name="Powell J.R."/>
            <person name="Prohaska S."/>
            <person name="Pruitt K."/>
            <person name="Puig M."/>
            <person name="Quesneville H."/>
            <person name="Ram K.R."/>
            <person name="Rand D."/>
            <person name="Rasmussen M.D."/>
            <person name="Reed L.K."/>
            <person name="Reenan R."/>
            <person name="Reily A."/>
            <person name="Remington K.A."/>
            <person name="Rieger T.T."/>
            <person name="Ritchie M.G."/>
            <person name="Robin C."/>
            <person name="Rogers Y.H."/>
            <person name="Rohde C."/>
            <person name="Rozas J."/>
            <person name="Rubenfield M.J."/>
            <person name="Ruiz A."/>
            <person name="Russo S."/>
            <person name="Salzberg S.L."/>
            <person name="Sanchez-Gracia A."/>
            <person name="Saranga D.J."/>
            <person name="Sato H."/>
            <person name="Schaeffer S.W."/>
            <person name="Schatz M.C."/>
            <person name="Schlenke T."/>
            <person name="Schwartz R."/>
            <person name="Segarra C."/>
            <person name="Singh R.S."/>
            <person name="Sirot L."/>
            <person name="Sirota M."/>
            <person name="Sisneros N.B."/>
            <person name="Smith C.D."/>
            <person name="Smith T.F."/>
            <person name="Spieth J."/>
            <person name="Stage D.E."/>
            <person name="Stark A."/>
            <person name="Stephan W."/>
            <person name="Strausberg R.L."/>
            <person name="Strempel S."/>
            <person name="Sturgill D."/>
            <person name="Sutton G."/>
            <person name="Sutton G.G."/>
            <person name="Tao W."/>
            <person name="Teichmann S."/>
            <person name="Tobari Y.N."/>
            <person name="Tomimura Y."/>
            <person name="Tsolas J.M."/>
            <person name="Valente V.L."/>
            <person name="Venter E."/>
            <person name="Venter J.C."/>
            <person name="Vicario S."/>
            <person name="Vieira F.G."/>
            <person name="Vilella A.J."/>
            <person name="Villasante A."/>
            <person name="Walenz B."/>
            <person name="Wang J."/>
            <person name="Wasserman M."/>
            <person name="Watts T."/>
            <person name="Wilson D."/>
            <person name="Wilson R.K."/>
            <person name="Wing R.A."/>
            <person name="Wolfner M.F."/>
            <person name="Wong A."/>
            <person name="Wong G.K."/>
            <person name="Wu C.I."/>
            <person name="Wu G."/>
            <person name="Yamamoto D."/>
            <person name="Yang H.P."/>
            <person name="Yang S.P."/>
            <person name="Yorke J.A."/>
            <person name="Yoshida K."/>
            <person name="Zdobnov E."/>
            <person name="Zhang P."/>
            <person name="Zhang Y."/>
            <person name="Zimin A.V."/>
            <person name="Baldwin J."/>
            <person name="Abdouelleil A."/>
            <person name="Abdulkadir J."/>
            <person name="Abebe A."/>
            <person name="Abera B."/>
            <person name="Abreu J."/>
            <person name="Acer S.C."/>
            <person name="Aftuck L."/>
            <person name="Alexander A."/>
            <person name="An P."/>
            <person name="Anderson E."/>
            <person name="Anderson S."/>
            <person name="Arachi H."/>
            <person name="Azer M."/>
            <person name="Bachantsang P."/>
            <person name="Barry A."/>
            <person name="Bayul T."/>
            <person name="Berlin A."/>
            <person name="Bessette D."/>
            <person name="Bloom T."/>
            <person name="Blye J."/>
            <person name="Boguslavskiy L."/>
            <person name="Bonnet C."/>
            <person name="Boukhgalter B."/>
            <person name="Bourzgui I."/>
            <person name="Brown A."/>
            <person name="Cahill P."/>
            <person name="Channer S."/>
            <person name="Cheshatsang Y."/>
            <person name="Chuda L."/>
            <person name="Citroen M."/>
            <person name="Collymore A."/>
            <person name="Cooke P."/>
            <person name="Costello M."/>
            <person name="D'Aco K."/>
            <person name="Daza R."/>
            <person name="De Haan G."/>
            <person name="DeGray S."/>
            <person name="DeMaso C."/>
            <person name="Dhargay N."/>
            <person name="Dooley K."/>
            <person name="Dooley E."/>
            <person name="Doricent M."/>
            <person name="Dorje P."/>
            <person name="Dorjee K."/>
            <person name="Dupes A."/>
            <person name="Elong R."/>
            <person name="Falk J."/>
            <person name="Farina A."/>
            <person name="Faro S."/>
            <person name="Ferguson D."/>
            <person name="Fisher S."/>
            <person name="Foley C.D."/>
            <person name="Franke A."/>
            <person name="Friedrich D."/>
            <person name="Gadbois L."/>
            <person name="Gearin G."/>
            <person name="Gearin C.R."/>
            <person name="Giannoukos G."/>
            <person name="Goode T."/>
            <person name="Graham J."/>
            <person name="Grandbois E."/>
            <person name="Grewal S."/>
            <person name="Gyaltsen K."/>
            <person name="Hafez N."/>
            <person name="Hagos B."/>
            <person name="Hall J."/>
            <person name="Henson C."/>
            <person name="Hollinger A."/>
            <person name="Honan T."/>
            <person name="Huard M.D."/>
            <person name="Hughes L."/>
            <person name="Hurhula B."/>
            <person name="Husby M.E."/>
            <person name="Kamat A."/>
            <person name="Kanga B."/>
            <person name="Kashin S."/>
            <person name="Khazanovich D."/>
            <person name="Kisner P."/>
            <person name="Lance K."/>
            <person name="Lara M."/>
            <person name="Lee W."/>
            <person name="Lennon N."/>
            <person name="Letendre F."/>
            <person name="LeVine R."/>
            <person name="Lipovsky A."/>
            <person name="Liu X."/>
            <person name="Liu J."/>
            <person name="Liu S."/>
            <person name="Lokyitsang T."/>
            <person name="Lokyitsang Y."/>
            <person name="Lubonja R."/>
            <person name="Lui A."/>
            <person name="MacDonald P."/>
            <person name="Magnisalis V."/>
            <person name="Maru K."/>
            <person name="Matthews C."/>
            <person name="McCusker W."/>
            <person name="McDonough S."/>
            <person name="Mehta T."/>
            <person name="Meldrim J."/>
            <person name="Meneus L."/>
            <person name="Mihai O."/>
            <person name="Mihalev A."/>
            <person name="Mihova T."/>
            <person name="Mittelman R."/>
            <person name="Mlenga V."/>
            <person name="Montmayeur A."/>
            <person name="Mulrain L."/>
            <person name="Navidi A."/>
            <person name="Naylor J."/>
            <person name="Negash T."/>
            <person name="Nguyen T."/>
            <person name="Nguyen N."/>
            <person name="Nicol R."/>
            <person name="Norbu C."/>
            <person name="Norbu N."/>
            <person name="Novod N."/>
            <person name="O'Neill B."/>
            <person name="Osman S."/>
            <person name="Markiewicz E."/>
            <person name="Oyono O.L."/>
            <person name="Patti C."/>
            <person name="Phunkhang P."/>
            <person name="Pierre F."/>
            <person name="Priest M."/>
            <person name="Raghuraman S."/>
            <person name="Rege F."/>
            <person name="Reyes R."/>
            <person name="Rise C."/>
            <person name="Rogov P."/>
            <person name="Ross K."/>
            <person name="Ryan E."/>
            <person name="Settipalli S."/>
            <person name="Shea T."/>
            <person name="Sherpa N."/>
            <person name="Shi L."/>
            <person name="Shih D."/>
            <person name="Sparrow T."/>
            <person name="Spaulding J."/>
            <person name="Stalker J."/>
            <person name="Stange-Thomann N."/>
            <person name="Stavropoulos S."/>
            <person name="Stone C."/>
            <person name="Strader C."/>
            <person name="Tesfaye S."/>
            <person name="Thomson T."/>
            <person name="Thoulutsang Y."/>
            <person name="Thoulutsang D."/>
            <person name="Topham K."/>
            <person name="Topping I."/>
            <person name="Tsamla T."/>
            <person name="Vassiliev H."/>
            <person name="Vo A."/>
            <person name="Wangchuk T."/>
            <person name="Wangdi T."/>
            <person name="Weiand M."/>
            <person name="Wilkinson J."/>
            <person name="Wilson A."/>
            <person name="Yadav S."/>
            <person name="Young G."/>
            <person name="Yu Q."/>
            <person name="Zembek L."/>
            <person name="Zhong D."/>
            <person name="Zimmer A."/>
            <person name="Zwirko Z."/>
            <person name="Jaffe D.B."/>
            <person name="Alvarez P."/>
            <person name="Brockman W."/>
            <person name="Butler J."/>
            <person name="Chin C."/>
            <person name="Gnerre S."/>
            <person name="Grabherr M."/>
            <person name="Kleber M."/>
            <person name="Mauceli E."/>
            <person name="MacCallum I."/>
        </authorList>
    </citation>
    <scope>NUCLEOTIDE SEQUENCE [LARGE SCALE GENOMIC DNA]</scope>
    <source>
        <strain evidence="2">MSH-3 / Tucson 14011-0111.49</strain>
    </source>
</reference>
<dbReference type="AlphaFoldDB" id="B4GR99"/>
<dbReference type="OMA" id="MYVYENL"/>
<dbReference type="EMBL" id="CH479188">
    <property type="protein sequence ID" value="EDW40284.1"/>
    <property type="molecule type" value="Genomic_DNA"/>
</dbReference>
<dbReference type="GO" id="GO:0005886">
    <property type="term" value="C:plasma membrane"/>
    <property type="evidence" value="ECO:0007669"/>
    <property type="project" value="EnsemblMetazoa"/>
</dbReference>
<dbReference type="Proteomes" id="UP000008744">
    <property type="component" value="Unassembled WGS sequence"/>
</dbReference>
<evidence type="ECO:0000313" key="2">
    <source>
        <dbReference type="Proteomes" id="UP000008744"/>
    </source>
</evidence>
<proteinExistence type="predicted"/>
<protein>
    <submittedName>
        <fullName evidence="1">GL24991</fullName>
    </submittedName>
</protein>
<dbReference type="eggNOG" id="ENOG502T9AN">
    <property type="taxonomic scope" value="Eukaryota"/>
</dbReference>
<keyword evidence="2" id="KW-1185">Reference proteome</keyword>
<dbReference type="GO" id="GO:0008039">
    <property type="term" value="P:synaptic target recognition"/>
    <property type="evidence" value="ECO:0007669"/>
    <property type="project" value="EnsemblMetazoa"/>
</dbReference>
<dbReference type="HOGENOM" id="CLU_2998601_0_0_1"/>
<gene>
    <name evidence="1" type="primary">Dper\GL24991</name>
    <name evidence="1" type="ORF">Dper_GL24991</name>
</gene>
<dbReference type="OrthoDB" id="6106100at2759"/>